<feature type="active site" description="Nucleophile" evidence="2">
    <location>
        <position position="11"/>
    </location>
</feature>
<dbReference type="CDD" id="cd03022">
    <property type="entry name" value="DsbA_HCCA_Iso"/>
    <property type="match status" value="1"/>
</dbReference>
<reference evidence="5" key="1">
    <citation type="journal article" date="2017" name="Int. J. Syst. Evol. Microbiol.">
        <title>Notoacmeibacter marinus gen. nov., sp. nov., isolated from the gut of a limpet and proposal of Notoacmeibacteraceae fam. nov. in the order Rhizobiales of the class Alphaproteobacteria.</title>
        <authorList>
            <person name="Huang Z."/>
            <person name="Guo F."/>
            <person name="Lai Q."/>
        </authorList>
    </citation>
    <scope>NUCLEOTIDE SEQUENCE [LARGE SCALE GENOMIC DNA]</scope>
    <source>
        <strain evidence="5">XMTR2A4</strain>
    </source>
</reference>
<dbReference type="InterPro" id="IPR014440">
    <property type="entry name" value="HCCAis_GSTk"/>
</dbReference>
<comment type="catalytic activity">
    <reaction evidence="1">
        <text>2-hydroxychromene-2-carboxylate = (3E)-4-(2-hydroxyphenyl)-2-oxobut-3-enoate</text>
        <dbReference type="Rhea" id="RHEA:27401"/>
        <dbReference type="ChEBI" id="CHEBI:59350"/>
        <dbReference type="ChEBI" id="CHEBI:59353"/>
        <dbReference type="EC" id="5.99.1.4"/>
    </reaction>
</comment>
<dbReference type="PIRSF" id="PIRSF006386">
    <property type="entry name" value="HCCAis_GSTk"/>
    <property type="match status" value="1"/>
</dbReference>
<dbReference type="GO" id="GO:0006749">
    <property type="term" value="P:glutathione metabolic process"/>
    <property type="evidence" value="ECO:0007669"/>
    <property type="project" value="TreeGrafter"/>
</dbReference>
<keyword evidence="5" id="KW-1185">Reference proteome</keyword>
<comment type="caution">
    <text evidence="4">The sequence shown here is derived from an EMBL/GenBank/DDBJ whole genome shotgun (WGS) entry which is preliminary data.</text>
</comment>
<dbReference type="PANTHER" id="PTHR42943:SF2">
    <property type="entry name" value="GLUTATHIONE S-TRANSFERASE KAPPA 1"/>
    <property type="match status" value="1"/>
</dbReference>
<dbReference type="Pfam" id="PF01323">
    <property type="entry name" value="DSBA"/>
    <property type="match status" value="1"/>
</dbReference>
<dbReference type="InterPro" id="IPR036249">
    <property type="entry name" value="Thioredoxin-like_sf"/>
</dbReference>
<dbReference type="InterPro" id="IPR051924">
    <property type="entry name" value="GST_Kappa/NadH"/>
</dbReference>
<dbReference type="GO" id="GO:0018845">
    <property type="term" value="F:2-hydroxychromene-2-carboxylate isomerase activity"/>
    <property type="evidence" value="ECO:0007669"/>
    <property type="project" value="UniProtKB-UniRule"/>
</dbReference>
<dbReference type="InterPro" id="IPR044087">
    <property type="entry name" value="NahD-like"/>
</dbReference>
<name>A0A231V0E7_9HYPH</name>
<protein>
    <recommendedName>
        <fullName evidence="1">2-hydroxychromene-2-carboxylate isomerase</fullName>
        <ecNumber evidence="1">5.99.1.4</ecNumber>
    </recommendedName>
</protein>
<evidence type="ECO:0000259" key="3">
    <source>
        <dbReference type="Pfam" id="PF01323"/>
    </source>
</evidence>
<accession>A0A231V0E7</accession>
<evidence type="ECO:0000313" key="5">
    <source>
        <dbReference type="Proteomes" id="UP000215405"/>
    </source>
</evidence>
<dbReference type="EMBL" id="NBYO01000001">
    <property type="protein sequence ID" value="OXT01683.1"/>
    <property type="molecule type" value="Genomic_DNA"/>
</dbReference>
<dbReference type="InterPro" id="IPR001853">
    <property type="entry name" value="DSBA-like_thioredoxin_dom"/>
</dbReference>
<dbReference type="Proteomes" id="UP000215405">
    <property type="component" value="Unassembled WGS sequence"/>
</dbReference>
<feature type="domain" description="DSBA-like thioredoxin" evidence="3">
    <location>
        <begin position="3"/>
        <end position="194"/>
    </location>
</feature>
<dbReference type="GO" id="GO:0004364">
    <property type="term" value="F:glutathione transferase activity"/>
    <property type="evidence" value="ECO:0007669"/>
    <property type="project" value="TreeGrafter"/>
</dbReference>
<evidence type="ECO:0000256" key="2">
    <source>
        <dbReference type="PIRSR" id="PIRSR006386-1"/>
    </source>
</evidence>
<dbReference type="AlphaFoldDB" id="A0A231V0E7"/>
<comment type="similarity">
    <text evidence="1">Belongs to the GST superfamily. NadH family.</text>
</comment>
<organism evidence="4 5">
    <name type="scientific">Notoacmeibacter marinus</name>
    <dbReference type="NCBI Taxonomy" id="1876515"/>
    <lineage>
        <taxon>Bacteria</taxon>
        <taxon>Pseudomonadati</taxon>
        <taxon>Pseudomonadota</taxon>
        <taxon>Alphaproteobacteria</taxon>
        <taxon>Hyphomicrobiales</taxon>
        <taxon>Notoacmeibacteraceae</taxon>
        <taxon>Notoacmeibacter</taxon>
    </lineage>
</organism>
<evidence type="ECO:0000313" key="4">
    <source>
        <dbReference type="EMBL" id="OXT01683.1"/>
    </source>
</evidence>
<dbReference type="GO" id="GO:1901170">
    <property type="term" value="P:naphthalene catabolic process"/>
    <property type="evidence" value="ECO:0007669"/>
    <property type="project" value="InterPro"/>
</dbReference>
<proteinExistence type="inferred from homology"/>
<dbReference type="RefSeq" id="WP_094075652.1">
    <property type="nucleotide sequence ID" value="NZ_NBYO01000001.1"/>
</dbReference>
<sequence length="204" mass="22986">MIVDYYFSSISPFSYLGHETLCTVADRQKATLRFLPVDLGIVFPAAGVLPLAKRSEARKRYRLVELQRIAEMRDVPIQPQPASFPTDPSLADRIVIALCQSDFDPRNFMLETFRSLWTRDQNIADEAVLRQILATCDLPQDKIIQEAGSDVVARQRQDNSEQAVAIGVQGVPTYALNGELFFGQDRIEYLESALMTGRKPYTAQ</sequence>
<evidence type="ECO:0000256" key="1">
    <source>
        <dbReference type="PIRNR" id="PIRNR006386"/>
    </source>
</evidence>
<gene>
    <name evidence="4" type="ORF">B7H23_01595</name>
</gene>
<dbReference type="EC" id="5.99.1.4" evidence="1"/>
<dbReference type="SUPFAM" id="SSF52833">
    <property type="entry name" value="Thioredoxin-like"/>
    <property type="match status" value="1"/>
</dbReference>
<dbReference type="Gene3D" id="3.40.30.10">
    <property type="entry name" value="Glutaredoxin"/>
    <property type="match status" value="1"/>
</dbReference>
<dbReference type="PANTHER" id="PTHR42943">
    <property type="entry name" value="GLUTATHIONE S-TRANSFERASE KAPPA"/>
    <property type="match status" value="1"/>
</dbReference>
<keyword evidence="1" id="KW-0413">Isomerase</keyword>
<dbReference type="GO" id="GO:0004602">
    <property type="term" value="F:glutathione peroxidase activity"/>
    <property type="evidence" value="ECO:0007669"/>
    <property type="project" value="TreeGrafter"/>
</dbReference>